<feature type="domain" description="EF-hand" evidence="2">
    <location>
        <begin position="10"/>
        <end position="45"/>
    </location>
</feature>
<feature type="non-terminal residue" evidence="3">
    <location>
        <position position="368"/>
    </location>
</feature>
<evidence type="ECO:0000313" key="3">
    <source>
        <dbReference type="EMBL" id="CAE8617608.1"/>
    </source>
</evidence>
<keyword evidence="4" id="KW-1185">Reference proteome</keyword>
<dbReference type="InterPro" id="IPR002048">
    <property type="entry name" value="EF_hand_dom"/>
</dbReference>
<dbReference type="AlphaFoldDB" id="A0A813FUD6"/>
<comment type="caution">
    <text evidence="3">The sequence shown here is derived from an EMBL/GenBank/DDBJ whole genome shotgun (WGS) entry which is preliminary data.</text>
</comment>
<dbReference type="PROSITE" id="PS00018">
    <property type="entry name" value="EF_HAND_1"/>
    <property type="match status" value="1"/>
</dbReference>
<dbReference type="GO" id="GO:0005509">
    <property type="term" value="F:calcium ion binding"/>
    <property type="evidence" value="ECO:0007669"/>
    <property type="project" value="InterPro"/>
</dbReference>
<dbReference type="EMBL" id="CAJNNV010026228">
    <property type="protein sequence ID" value="CAE8617608.1"/>
    <property type="molecule type" value="Genomic_DNA"/>
</dbReference>
<dbReference type="SUPFAM" id="SSF47473">
    <property type="entry name" value="EF-hand"/>
    <property type="match status" value="1"/>
</dbReference>
<dbReference type="Proteomes" id="UP000654075">
    <property type="component" value="Unassembled WGS sequence"/>
</dbReference>
<evidence type="ECO:0000313" key="4">
    <source>
        <dbReference type="Proteomes" id="UP000654075"/>
    </source>
</evidence>
<proteinExistence type="predicted"/>
<dbReference type="InterPro" id="IPR018247">
    <property type="entry name" value="EF_Hand_1_Ca_BS"/>
</dbReference>
<dbReference type="Pfam" id="PF12294">
    <property type="entry name" value="DUF3626"/>
    <property type="match status" value="1"/>
</dbReference>
<dbReference type="OrthoDB" id="418312at2759"/>
<protein>
    <recommendedName>
        <fullName evidence="2">EF-hand domain-containing protein</fullName>
    </recommendedName>
</protein>
<evidence type="ECO:0000259" key="2">
    <source>
        <dbReference type="PROSITE" id="PS50222"/>
    </source>
</evidence>
<dbReference type="OMA" id="EMAPIIL"/>
<keyword evidence="1" id="KW-0106">Calcium</keyword>
<organism evidence="3 4">
    <name type="scientific">Polarella glacialis</name>
    <name type="common">Dinoflagellate</name>
    <dbReference type="NCBI Taxonomy" id="89957"/>
    <lineage>
        <taxon>Eukaryota</taxon>
        <taxon>Sar</taxon>
        <taxon>Alveolata</taxon>
        <taxon>Dinophyceae</taxon>
        <taxon>Suessiales</taxon>
        <taxon>Suessiaceae</taxon>
        <taxon>Polarella</taxon>
    </lineage>
</organism>
<dbReference type="Gene3D" id="1.10.238.10">
    <property type="entry name" value="EF-hand"/>
    <property type="match status" value="1"/>
</dbReference>
<dbReference type="PROSITE" id="PS50222">
    <property type="entry name" value="EF_HAND_2"/>
    <property type="match status" value="1"/>
</dbReference>
<sequence length="368" mass="41669">MMSEYLGFPSSDADVKLLMQAIDTDSTGTISFDEFTNYVGAVGGSMKLFEVRRCSIGDRLGRTGSGSFVDDPEGLRMALLSAAIDEDAQAYWRLVVSPSEFVEAAKLRTCQQKAVAHIRRLSKANHDKALPELQRKVARLGHQDTDLWLTLAWIREMAPIILHLDLDKMLQFLEKDTHYRNQFETKSSGGLLNLDVRKRWEKDLFGGCYDKAEPSEKCKYGVLNVMNDHRGVVKCKQYGESYLVVKDARLRCTFSPEDSANLKAERLAVLDFYAHVLNEYSDSELKETLKVAISKDAALLGDSASVGNMKYKETQIHGDVCFKTHVERLVAHTKHRETSGMEARLRALAAKHGWSFSWMDEEQERMKK</sequence>
<name>A0A813FUD6_POLGL</name>
<accession>A0A813FUD6</accession>
<dbReference type="InterPro" id="IPR022074">
    <property type="entry name" value="DUF3626"/>
</dbReference>
<gene>
    <name evidence="3" type="ORF">PGLA1383_LOCUS35269</name>
</gene>
<dbReference type="InterPro" id="IPR011992">
    <property type="entry name" value="EF-hand-dom_pair"/>
</dbReference>
<reference evidence="3" key="1">
    <citation type="submission" date="2021-02" db="EMBL/GenBank/DDBJ databases">
        <authorList>
            <person name="Dougan E. K."/>
            <person name="Rhodes N."/>
            <person name="Thang M."/>
            <person name="Chan C."/>
        </authorList>
    </citation>
    <scope>NUCLEOTIDE SEQUENCE</scope>
</reference>
<evidence type="ECO:0000256" key="1">
    <source>
        <dbReference type="ARBA" id="ARBA00022837"/>
    </source>
</evidence>